<evidence type="ECO:0000313" key="2">
    <source>
        <dbReference type="WBParaSite" id="RSKR_0000223600.1"/>
    </source>
</evidence>
<accession>A0AC35TNC4</accession>
<dbReference type="Proteomes" id="UP000095286">
    <property type="component" value="Unplaced"/>
</dbReference>
<proteinExistence type="predicted"/>
<name>A0AC35TNC4_9BILA</name>
<organism evidence="1 2">
    <name type="scientific">Rhabditophanes sp. KR3021</name>
    <dbReference type="NCBI Taxonomy" id="114890"/>
    <lineage>
        <taxon>Eukaryota</taxon>
        <taxon>Metazoa</taxon>
        <taxon>Ecdysozoa</taxon>
        <taxon>Nematoda</taxon>
        <taxon>Chromadorea</taxon>
        <taxon>Rhabditida</taxon>
        <taxon>Tylenchina</taxon>
        <taxon>Panagrolaimomorpha</taxon>
        <taxon>Strongyloidoidea</taxon>
        <taxon>Alloionematidae</taxon>
        <taxon>Rhabditophanes</taxon>
    </lineage>
</organism>
<protein>
    <submittedName>
        <fullName evidence="2">F-box domain-containing protein</fullName>
    </submittedName>
</protein>
<dbReference type="WBParaSite" id="RSKR_0000223600.1">
    <property type="protein sequence ID" value="RSKR_0000223600.1"/>
    <property type="gene ID" value="RSKR_0000223600"/>
</dbReference>
<reference evidence="2" key="1">
    <citation type="submission" date="2016-11" db="UniProtKB">
        <authorList>
            <consortium name="WormBaseParasite"/>
        </authorList>
    </citation>
    <scope>IDENTIFICATION</scope>
    <source>
        <strain evidence="2">KR3021</strain>
    </source>
</reference>
<sequence>MGNILKVPKATTMQLDLSEAPKDVLLEIFMNLDPKFLIKNCTLVSKSWYHIINEDSFWLVRSSKENCREILPPRELVSLISKDYSLSKMYIKRPFNRNLIVNGSGEDGFNGWDITEARHFSENPFVVENPPNDIVPHDPSIRSCFATTYFVGTKKQVIRFEDLGFNDDFMAKFKPTIIVSEMHSYRRDAGAYYKLSVDLQNGRLGNNSEEHLLNNTHQQEFTYPQWTDPRWIKVEKEFKNYSDDTEQISFTSMGRDTMFWAGNYGSKMAKATILITFDFNKSV</sequence>
<evidence type="ECO:0000313" key="1">
    <source>
        <dbReference type="Proteomes" id="UP000095286"/>
    </source>
</evidence>